<organism evidence="7 8">
    <name type="scientific">Planoprotostelium fungivorum</name>
    <dbReference type="NCBI Taxonomy" id="1890364"/>
    <lineage>
        <taxon>Eukaryota</taxon>
        <taxon>Amoebozoa</taxon>
        <taxon>Evosea</taxon>
        <taxon>Variosea</taxon>
        <taxon>Cavosteliida</taxon>
        <taxon>Cavosteliaceae</taxon>
        <taxon>Planoprotostelium</taxon>
    </lineage>
</organism>
<comment type="caution">
    <text evidence="7">The sequence shown here is derived from an EMBL/GenBank/DDBJ whole genome shotgun (WGS) entry which is preliminary data.</text>
</comment>
<evidence type="ECO:0000256" key="3">
    <source>
        <dbReference type="ARBA" id="ARBA00022833"/>
    </source>
</evidence>
<dbReference type="Gene3D" id="1.20.5.340">
    <property type="match status" value="1"/>
</dbReference>
<dbReference type="SUPFAM" id="SSF57850">
    <property type="entry name" value="RING/U-box"/>
    <property type="match status" value="1"/>
</dbReference>
<dbReference type="PANTHER" id="PTHR12109:SF5">
    <property type="entry name" value="RING-TYPE DOMAIN-CONTAINING PROTEIN"/>
    <property type="match status" value="1"/>
</dbReference>
<dbReference type="InterPro" id="IPR047126">
    <property type="entry name" value="RNF141-like"/>
</dbReference>
<dbReference type="STRING" id="1890364.A0A2P6MXT6"/>
<accession>A0A2P6MXT6</accession>
<name>A0A2P6MXT6_9EUKA</name>
<evidence type="ECO:0000313" key="7">
    <source>
        <dbReference type="EMBL" id="PRP76466.1"/>
    </source>
</evidence>
<evidence type="ECO:0000256" key="5">
    <source>
        <dbReference type="SAM" id="Coils"/>
    </source>
</evidence>
<keyword evidence="1" id="KW-0479">Metal-binding</keyword>
<evidence type="ECO:0000256" key="4">
    <source>
        <dbReference type="PROSITE-ProRule" id="PRU00175"/>
    </source>
</evidence>
<dbReference type="Pfam" id="PF13920">
    <property type="entry name" value="zf-C3HC4_3"/>
    <property type="match status" value="1"/>
</dbReference>
<dbReference type="GO" id="GO:0008270">
    <property type="term" value="F:zinc ion binding"/>
    <property type="evidence" value="ECO:0007669"/>
    <property type="project" value="UniProtKB-KW"/>
</dbReference>
<proteinExistence type="predicted"/>
<sequence>MKLIQMDFRATLAKTTLLNSWKPAPALAIPSSSPNQNHTRLSQPMTAAQCLFQVRRLTAEYSGNPATATPANLSDAAVQGSLVVCIEHMASLCSFASHIFSEIVKEASTTHQRVETLRGRVQDALQLLPTVEDTLVKSSTEVLLSNPRRTFASATNEGAQLFTKDNRTNSINQTYGRAEKPPSFSRVNPYMENNVDALNLYSNPRFFVEQWNEGRMLIREANKKSRAQRRAAARAKKAQSEGTKLGVVQVRYDQDAGQKIIEEVPQVAAHITVQSQLTYAEGSKPIDLSHANVIEKTEKARDQYEDLLQRIELELKEAKDRERESQGVIQQKDAKVSTLEEQQRAVEDKLRESSRRILELNSTVAEKEDAMKDITRKLESSRSDCEEAKKELRDKEKKLEEELEKMTCQICMEEERRFVLSCGHIFCKSCVQCSAVKNTCPVCRVVTDAEPLQVYLD</sequence>
<reference evidence="7 8" key="1">
    <citation type="journal article" date="2018" name="Genome Biol. Evol.">
        <title>Multiple Roots of Fruiting Body Formation in Amoebozoa.</title>
        <authorList>
            <person name="Hillmann F."/>
            <person name="Forbes G."/>
            <person name="Novohradska S."/>
            <person name="Ferling I."/>
            <person name="Riege K."/>
            <person name="Groth M."/>
            <person name="Westermann M."/>
            <person name="Marz M."/>
            <person name="Spaller T."/>
            <person name="Winckler T."/>
            <person name="Schaap P."/>
            <person name="Glockner G."/>
        </authorList>
    </citation>
    <scope>NUCLEOTIDE SEQUENCE [LARGE SCALE GENOMIC DNA]</scope>
    <source>
        <strain evidence="7 8">Jena</strain>
    </source>
</reference>
<evidence type="ECO:0000313" key="8">
    <source>
        <dbReference type="Proteomes" id="UP000241769"/>
    </source>
</evidence>
<dbReference type="PROSITE" id="PS50089">
    <property type="entry name" value="ZF_RING_2"/>
    <property type="match status" value="1"/>
</dbReference>
<keyword evidence="2 4" id="KW-0863">Zinc-finger</keyword>
<dbReference type="InterPro" id="IPR001841">
    <property type="entry name" value="Znf_RING"/>
</dbReference>
<protein>
    <recommendedName>
        <fullName evidence="6">RING-type domain-containing protein</fullName>
    </recommendedName>
</protein>
<evidence type="ECO:0000256" key="2">
    <source>
        <dbReference type="ARBA" id="ARBA00022771"/>
    </source>
</evidence>
<dbReference type="EMBL" id="MDYQ01000325">
    <property type="protein sequence ID" value="PRP76466.1"/>
    <property type="molecule type" value="Genomic_DNA"/>
</dbReference>
<dbReference type="CDD" id="cd16449">
    <property type="entry name" value="RING-HC"/>
    <property type="match status" value="1"/>
</dbReference>
<keyword evidence="3" id="KW-0862">Zinc</keyword>
<dbReference type="InParanoid" id="A0A2P6MXT6"/>
<dbReference type="Gene3D" id="6.10.280.150">
    <property type="match status" value="1"/>
</dbReference>
<dbReference type="PROSITE" id="PS00518">
    <property type="entry name" value="ZF_RING_1"/>
    <property type="match status" value="1"/>
</dbReference>
<keyword evidence="8" id="KW-1185">Reference proteome</keyword>
<feature type="domain" description="RING-type" evidence="6">
    <location>
        <begin position="408"/>
        <end position="444"/>
    </location>
</feature>
<keyword evidence="5" id="KW-0175">Coiled coil</keyword>
<feature type="coiled-coil region" evidence="5">
    <location>
        <begin position="290"/>
        <end position="409"/>
    </location>
</feature>
<dbReference type="InterPro" id="IPR017907">
    <property type="entry name" value="Znf_RING_CS"/>
</dbReference>
<dbReference type="PANTHER" id="PTHR12109">
    <property type="entry name" value="RING FINGER PROTEIN 141-RELATED"/>
    <property type="match status" value="1"/>
</dbReference>
<evidence type="ECO:0000256" key="1">
    <source>
        <dbReference type="ARBA" id="ARBA00022723"/>
    </source>
</evidence>
<gene>
    <name evidence="7" type="ORF">PROFUN_15199</name>
</gene>
<dbReference type="OrthoDB" id="20101at2759"/>
<dbReference type="Proteomes" id="UP000241769">
    <property type="component" value="Unassembled WGS sequence"/>
</dbReference>
<dbReference type="AlphaFoldDB" id="A0A2P6MXT6"/>
<dbReference type="SMART" id="SM00184">
    <property type="entry name" value="RING"/>
    <property type="match status" value="1"/>
</dbReference>
<dbReference type="Gene3D" id="3.30.40.10">
    <property type="entry name" value="Zinc/RING finger domain, C3HC4 (zinc finger)"/>
    <property type="match status" value="1"/>
</dbReference>
<dbReference type="InterPro" id="IPR013083">
    <property type="entry name" value="Znf_RING/FYVE/PHD"/>
</dbReference>
<evidence type="ECO:0000259" key="6">
    <source>
        <dbReference type="PROSITE" id="PS50089"/>
    </source>
</evidence>